<organism evidence="1">
    <name type="scientific">marine sediment metagenome</name>
    <dbReference type="NCBI Taxonomy" id="412755"/>
    <lineage>
        <taxon>unclassified sequences</taxon>
        <taxon>metagenomes</taxon>
        <taxon>ecological metagenomes</taxon>
    </lineage>
</organism>
<evidence type="ECO:0000313" key="1">
    <source>
        <dbReference type="EMBL" id="KKK61096.1"/>
    </source>
</evidence>
<sequence length="29" mass="3314">GWESPYVIMPEHSEKSVPNANWFGLILLV</sequence>
<comment type="caution">
    <text evidence="1">The sequence shown here is derived from an EMBL/GenBank/DDBJ whole genome shotgun (WGS) entry which is preliminary data.</text>
</comment>
<dbReference type="AlphaFoldDB" id="A0A0F8ZMC3"/>
<feature type="non-terminal residue" evidence="1">
    <location>
        <position position="1"/>
    </location>
</feature>
<reference evidence="1" key="1">
    <citation type="journal article" date="2015" name="Nature">
        <title>Complex archaea that bridge the gap between prokaryotes and eukaryotes.</title>
        <authorList>
            <person name="Spang A."/>
            <person name="Saw J.H."/>
            <person name="Jorgensen S.L."/>
            <person name="Zaremba-Niedzwiedzka K."/>
            <person name="Martijn J."/>
            <person name="Lind A.E."/>
            <person name="van Eijk R."/>
            <person name="Schleper C."/>
            <person name="Guy L."/>
            <person name="Ettema T.J."/>
        </authorList>
    </citation>
    <scope>NUCLEOTIDE SEQUENCE</scope>
</reference>
<gene>
    <name evidence="1" type="ORF">LCGC14_3017770</name>
</gene>
<proteinExistence type="predicted"/>
<accession>A0A0F8ZMC3</accession>
<protein>
    <submittedName>
        <fullName evidence="1">Uncharacterized protein</fullName>
    </submittedName>
</protein>
<dbReference type="EMBL" id="LAZR01062646">
    <property type="protein sequence ID" value="KKK61096.1"/>
    <property type="molecule type" value="Genomic_DNA"/>
</dbReference>
<name>A0A0F8ZMC3_9ZZZZ</name>